<keyword evidence="1" id="KW-0472">Membrane</keyword>
<dbReference type="PANTHER" id="PTHR47272:SF2">
    <property type="entry name" value="PIGGYBAC TRANSPOSABLE ELEMENT-DERIVED PROTEIN 3-LIKE"/>
    <property type="match status" value="1"/>
</dbReference>
<dbReference type="PANTHER" id="PTHR47272">
    <property type="entry name" value="DDE_TNP_1_7 DOMAIN-CONTAINING PROTEIN"/>
    <property type="match status" value="1"/>
</dbReference>
<evidence type="ECO:0000256" key="1">
    <source>
        <dbReference type="SAM" id="Phobius"/>
    </source>
</evidence>
<dbReference type="AlphaFoldDB" id="A0A6G0VUR0"/>
<sequence>HMGGVDLLDSIIARYRIAMRSKKWYLELFFHFMDVTMVNAWLLYRKKKENTMSLADFRREIVVSLCMQGSNICTPTTRGRKRNISESPSIQPYMPPTDVWKDEIGHFAIVTNLRERCKLCGLKSSMQCTKCRKYSKITYMYI</sequence>
<dbReference type="InterPro" id="IPR029526">
    <property type="entry name" value="PGBD"/>
</dbReference>
<feature type="non-terminal residue" evidence="3">
    <location>
        <position position="1"/>
    </location>
</feature>
<proteinExistence type="predicted"/>
<keyword evidence="4" id="KW-1185">Reference proteome</keyword>
<accession>A0A6G0VUR0</accession>
<evidence type="ECO:0000313" key="3">
    <source>
        <dbReference type="EMBL" id="KAF0707183.1"/>
    </source>
</evidence>
<dbReference type="EMBL" id="VUJU01012638">
    <property type="protein sequence ID" value="KAF0707183.1"/>
    <property type="molecule type" value="Genomic_DNA"/>
</dbReference>
<dbReference type="OrthoDB" id="6625073at2759"/>
<evidence type="ECO:0000313" key="4">
    <source>
        <dbReference type="Proteomes" id="UP000478052"/>
    </source>
</evidence>
<keyword evidence="1" id="KW-1133">Transmembrane helix</keyword>
<name>A0A6G0VUR0_APHCR</name>
<feature type="transmembrane region" description="Helical" evidence="1">
    <location>
        <begin position="24"/>
        <end position="44"/>
    </location>
</feature>
<dbReference type="Pfam" id="PF13843">
    <property type="entry name" value="DDE_Tnp_1_7"/>
    <property type="match status" value="1"/>
</dbReference>
<reference evidence="3 4" key="1">
    <citation type="submission" date="2019-08" db="EMBL/GenBank/DDBJ databases">
        <title>Whole genome of Aphis craccivora.</title>
        <authorList>
            <person name="Voronova N.V."/>
            <person name="Shulinski R.S."/>
            <person name="Bandarenka Y.V."/>
            <person name="Zhorov D.G."/>
            <person name="Warner D."/>
        </authorList>
    </citation>
    <scope>NUCLEOTIDE SEQUENCE [LARGE SCALE GENOMIC DNA]</scope>
    <source>
        <strain evidence="3">180601</strain>
        <tissue evidence="3">Whole Body</tissue>
    </source>
</reference>
<comment type="caution">
    <text evidence="3">The sequence shown here is derived from an EMBL/GenBank/DDBJ whole genome shotgun (WGS) entry which is preliminary data.</text>
</comment>
<keyword evidence="1" id="KW-0812">Transmembrane</keyword>
<organism evidence="3 4">
    <name type="scientific">Aphis craccivora</name>
    <name type="common">Cowpea aphid</name>
    <dbReference type="NCBI Taxonomy" id="307492"/>
    <lineage>
        <taxon>Eukaryota</taxon>
        <taxon>Metazoa</taxon>
        <taxon>Ecdysozoa</taxon>
        <taxon>Arthropoda</taxon>
        <taxon>Hexapoda</taxon>
        <taxon>Insecta</taxon>
        <taxon>Pterygota</taxon>
        <taxon>Neoptera</taxon>
        <taxon>Paraneoptera</taxon>
        <taxon>Hemiptera</taxon>
        <taxon>Sternorrhyncha</taxon>
        <taxon>Aphidomorpha</taxon>
        <taxon>Aphidoidea</taxon>
        <taxon>Aphididae</taxon>
        <taxon>Aphidini</taxon>
        <taxon>Aphis</taxon>
        <taxon>Aphis</taxon>
    </lineage>
</organism>
<protein>
    <submittedName>
        <fullName evidence="3">PiggyBac transposable element-derived protein 3-like</fullName>
    </submittedName>
</protein>
<gene>
    <name evidence="3" type="ORF">FWK35_00034947</name>
</gene>
<evidence type="ECO:0000259" key="2">
    <source>
        <dbReference type="Pfam" id="PF13843"/>
    </source>
</evidence>
<feature type="domain" description="PiggyBac transposable element-derived protein" evidence="2">
    <location>
        <begin position="1"/>
        <end position="41"/>
    </location>
</feature>
<dbReference type="Proteomes" id="UP000478052">
    <property type="component" value="Unassembled WGS sequence"/>
</dbReference>